<evidence type="ECO:0000256" key="7">
    <source>
        <dbReference type="SAM" id="Phobius"/>
    </source>
</evidence>
<dbReference type="AlphaFoldDB" id="A0A1I5FV12"/>
<dbReference type="Proteomes" id="UP000183642">
    <property type="component" value="Unassembled WGS sequence"/>
</dbReference>
<dbReference type="InterPro" id="IPR017039">
    <property type="entry name" value="Virul_fac_BrkB"/>
</dbReference>
<comment type="subcellular location">
    <subcellularLocation>
        <location evidence="1">Cell membrane</location>
        <topology evidence="1">Multi-pass membrane protein</topology>
    </subcellularLocation>
</comment>
<name>A0A1I5FV12_9ACTN</name>
<proteinExistence type="predicted"/>
<dbReference type="OrthoDB" id="9781030at2"/>
<dbReference type="PANTHER" id="PTHR30213:SF0">
    <property type="entry name" value="UPF0761 MEMBRANE PROTEIN YIHY"/>
    <property type="match status" value="1"/>
</dbReference>
<evidence type="ECO:0000256" key="2">
    <source>
        <dbReference type="ARBA" id="ARBA00022475"/>
    </source>
</evidence>
<feature type="transmembrane region" description="Helical" evidence="7">
    <location>
        <begin position="275"/>
        <end position="297"/>
    </location>
</feature>
<keyword evidence="5 7" id="KW-0472">Membrane</keyword>
<evidence type="ECO:0000256" key="5">
    <source>
        <dbReference type="ARBA" id="ARBA00023136"/>
    </source>
</evidence>
<evidence type="ECO:0000256" key="4">
    <source>
        <dbReference type="ARBA" id="ARBA00022989"/>
    </source>
</evidence>
<organism evidence="8 9">
    <name type="scientific">Geodermatophilus obscurus</name>
    <dbReference type="NCBI Taxonomy" id="1861"/>
    <lineage>
        <taxon>Bacteria</taxon>
        <taxon>Bacillati</taxon>
        <taxon>Actinomycetota</taxon>
        <taxon>Actinomycetes</taxon>
        <taxon>Geodermatophilales</taxon>
        <taxon>Geodermatophilaceae</taxon>
        <taxon>Geodermatophilus</taxon>
    </lineage>
</organism>
<evidence type="ECO:0000256" key="1">
    <source>
        <dbReference type="ARBA" id="ARBA00004651"/>
    </source>
</evidence>
<evidence type="ECO:0000313" key="9">
    <source>
        <dbReference type="Proteomes" id="UP000183642"/>
    </source>
</evidence>
<feature type="transmembrane region" description="Helical" evidence="7">
    <location>
        <begin position="201"/>
        <end position="223"/>
    </location>
</feature>
<gene>
    <name evidence="8" type="ORF">SAMN05660359_02428</name>
</gene>
<dbReference type="GO" id="GO:0005886">
    <property type="term" value="C:plasma membrane"/>
    <property type="evidence" value="ECO:0007669"/>
    <property type="project" value="UniProtKB-SubCell"/>
</dbReference>
<dbReference type="RefSeq" id="WP_075013775.1">
    <property type="nucleotide sequence ID" value="NZ_FOWE01000005.1"/>
</dbReference>
<feature type="transmembrane region" description="Helical" evidence="7">
    <location>
        <begin position="91"/>
        <end position="118"/>
    </location>
</feature>
<dbReference type="NCBIfam" id="TIGR00765">
    <property type="entry name" value="yihY_not_rbn"/>
    <property type="match status" value="1"/>
</dbReference>
<evidence type="ECO:0000256" key="3">
    <source>
        <dbReference type="ARBA" id="ARBA00022692"/>
    </source>
</evidence>
<dbReference type="PANTHER" id="PTHR30213">
    <property type="entry name" value="INNER MEMBRANE PROTEIN YHJD"/>
    <property type="match status" value="1"/>
</dbReference>
<keyword evidence="2" id="KW-1003">Cell membrane</keyword>
<feature type="compositionally biased region" description="Basic and acidic residues" evidence="6">
    <location>
        <begin position="369"/>
        <end position="378"/>
    </location>
</feature>
<keyword evidence="9" id="KW-1185">Reference proteome</keyword>
<feature type="transmembrane region" description="Helical" evidence="7">
    <location>
        <begin position="243"/>
        <end position="263"/>
    </location>
</feature>
<feature type="compositionally biased region" description="Basic and acidic residues" evidence="6">
    <location>
        <begin position="1"/>
        <end position="23"/>
    </location>
</feature>
<feature type="region of interest" description="Disordered" evidence="6">
    <location>
        <begin position="1"/>
        <end position="65"/>
    </location>
</feature>
<evidence type="ECO:0000256" key="6">
    <source>
        <dbReference type="SAM" id="MobiDB-lite"/>
    </source>
</evidence>
<feature type="region of interest" description="Disordered" evidence="6">
    <location>
        <begin position="339"/>
        <end position="378"/>
    </location>
</feature>
<accession>A0A1I5FV12</accession>
<keyword evidence="3 7" id="KW-0812">Transmembrane</keyword>
<dbReference type="EMBL" id="FOWE01000005">
    <property type="protein sequence ID" value="SFO27403.1"/>
    <property type="molecule type" value="Genomic_DNA"/>
</dbReference>
<feature type="transmembrane region" description="Helical" evidence="7">
    <location>
        <begin position="309"/>
        <end position="331"/>
    </location>
</feature>
<dbReference type="Pfam" id="PF03631">
    <property type="entry name" value="Virul_fac_BrkB"/>
    <property type="match status" value="1"/>
</dbReference>
<protein>
    <submittedName>
        <fullName evidence="8">Membrane protein</fullName>
    </submittedName>
</protein>
<keyword evidence="4 7" id="KW-1133">Transmembrane helix</keyword>
<reference evidence="9" key="1">
    <citation type="submission" date="2016-10" db="EMBL/GenBank/DDBJ databases">
        <authorList>
            <person name="Varghese N."/>
            <person name="Submissions S."/>
        </authorList>
    </citation>
    <scope>NUCLEOTIDE SEQUENCE [LARGE SCALE GENOMIC DNA]</scope>
    <source>
        <strain evidence="9">DSM 43161</strain>
    </source>
</reference>
<sequence length="378" mass="39841">MAGTRQRDSAVDRIRERVEEKAARRAAAKAAESRAARGEGPADPGRVPPGGPGHDELPGVHAENPTQIPARGWKQIVKRAWAEHNADNMPIIAGGVAFFAFLAIFPALIATISIYGLVASPETVARQVESLSAQLPASAADLIGDQLTAITQNSGGALSISLAISVLGALWSASGGTGNVITAVNIAYDEVETRSFVKRKALALGLTLGAIVFILVTFTLVAVMPAVLDTLPLGVVGTVLAQVFRWVLLLGVFAGSLAVVYRVAPDRDAPQLKWVSLGAIVVTVIWALVSVGFSFYVDNFGSYDKTYGAIAGVIVLMLWLYVTCYLVLFGAEINSEAEHQTAEDTTEGPAVPMGQRNATMADELPDPPEPTKETAKKA</sequence>
<evidence type="ECO:0000313" key="8">
    <source>
        <dbReference type="EMBL" id="SFO27403.1"/>
    </source>
</evidence>